<dbReference type="Proteomes" id="UP000821845">
    <property type="component" value="Chromosome 9"/>
</dbReference>
<keyword evidence="2" id="KW-1185">Reference proteome</keyword>
<sequence>MYFAIRPPPFLHTPGVPVIPWPQWRRAFQTYIDATARDAVSEHKKALLLNALGVEGLLCYLRAVEEEPQLGDHRKTPEDAYTTTLLQLDEIFNPQQFSCVHVDTVFSRRVQDGVPARRSVHGNGQHGGLPPRGSRQDGAGILPAGGASSPFRPASFPAAGPAATSSACVGGVV</sequence>
<name>A0ACB7RL30_HYAAI</name>
<organism evidence="1 2">
    <name type="scientific">Hyalomma asiaticum</name>
    <name type="common">Tick</name>
    <dbReference type="NCBI Taxonomy" id="266040"/>
    <lineage>
        <taxon>Eukaryota</taxon>
        <taxon>Metazoa</taxon>
        <taxon>Ecdysozoa</taxon>
        <taxon>Arthropoda</taxon>
        <taxon>Chelicerata</taxon>
        <taxon>Arachnida</taxon>
        <taxon>Acari</taxon>
        <taxon>Parasitiformes</taxon>
        <taxon>Ixodida</taxon>
        <taxon>Ixodoidea</taxon>
        <taxon>Ixodidae</taxon>
        <taxon>Hyalomminae</taxon>
        <taxon>Hyalomma</taxon>
    </lineage>
</organism>
<gene>
    <name evidence="1" type="ORF">HPB50_013411</name>
</gene>
<evidence type="ECO:0000313" key="2">
    <source>
        <dbReference type="Proteomes" id="UP000821845"/>
    </source>
</evidence>
<reference evidence="1" key="1">
    <citation type="submission" date="2020-05" db="EMBL/GenBank/DDBJ databases">
        <title>Large-scale comparative analyses of tick genomes elucidate their genetic diversity and vector capacities.</title>
        <authorList>
            <person name="Jia N."/>
            <person name="Wang J."/>
            <person name="Shi W."/>
            <person name="Du L."/>
            <person name="Sun Y."/>
            <person name="Zhan W."/>
            <person name="Jiang J."/>
            <person name="Wang Q."/>
            <person name="Zhang B."/>
            <person name="Ji P."/>
            <person name="Sakyi L.B."/>
            <person name="Cui X."/>
            <person name="Yuan T."/>
            <person name="Jiang B."/>
            <person name="Yang W."/>
            <person name="Lam T.T.-Y."/>
            <person name="Chang Q."/>
            <person name="Ding S."/>
            <person name="Wang X."/>
            <person name="Zhu J."/>
            <person name="Ruan X."/>
            <person name="Zhao L."/>
            <person name="Wei J."/>
            <person name="Que T."/>
            <person name="Du C."/>
            <person name="Cheng J."/>
            <person name="Dai P."/>
            <person name="Han X."/>
            <person name="Huang E."/>
            <person name="Gao Y."/>
            <person name="Liu J."/>
            <person name="Shao H."/>
            <person name="Ye R."/>
            <person name="Li L."/>
            <person name="Wei W."/>
            <person name="Wang X."/>
            <person name="Wang C."/>
            <person name="Yang T."/>
            <person name="Huo Q."/>
            <person name="Li W."/>
            <person name="Guo W."/>
            <person name="Chen H."/>
            <person name="Zhou L."/>
            <person name="Ni X."/>
            <person name="Tian J."/>
            <person name="Zhou Y."/>
            <person name="Sheng Y."/>
            <person name="Liu T."/>
            <person name="Pan Y."/>
            <person name="Xia L."/>
            <person name="Li J."/>
            <person name="Zhao F."/>
            <person name="Cao W."/>
        </authorList>
    </citation>
    <scope>NUCLEOTIDE SEQUENCE</scope>
    <source>
        <strain evidence="1">Hyas-2018</strain>
    </source>
</reference>
<evidence type="ECO:0000313" key="1">
    <source>
        <dbReference type="EMBL" id="KAH6922371.1"/>
    </source>
</evidence>
<comment type="caution">
    <text evidence="1">The sequence shown here is derived from an EMBL/GenBank/DDBJ whole genome shotgun (WGS) entry which is preliminary data.</text>
</comment>
<dbReference type="EMBL" id="CM023489">
    <property type="protein sequence ID" value="KAH6922371.1"/>
    <property type="molecule type" value="Genomic_DNA"/>
</dbReference>
<proteinExistence type="predicted"/>
<accession>A0ACB7RL30</accession>
<protein>
    <submittedName>
        <fullName evidence="1">Uncharacterized protein</fullName>
    </submittedName>
</protein>